<evidence type="ECO:0000313" key="2">
    <source>
        <dbReference type="EMBL" id="MBM6924180.1"/>
    </source>
</evidence>
<dbReference type="SUPFAM" id="SSF140931">
    <property type="entry name" value="Fic-like"/>
    <property type="match status" value="1"/>
</dbReference>
<dbReference type="InterPro" id="IPR003812">
    <property type="entry name" value="Fido"/>
</dbReference>
<dbReference type="InterPro" id="IPR036390">
    <property type="entry name" value="WH_DNA-bd_sf"/>
</dbReference>
<dbReference type="Gene3D" id="1.10.10.10">
    <property type="entry name" value="Winged helix-like DNA-binding domain superfamily/Winged helix DNA-binding domain"/>
    <property type="match status" value="1"/>
</dbReference>
<keyword evidence="3" id="KW-1185">Reference proteome</keyword>
<dbReference type="PROSITE" id="PS51459">
    <property type="entry name" value="FIDO"/>
    <property type="match status" value="1"/>
</dbReference>
<dbReference type="Proteomes" id="UP000724149">
    <property type="component" value="Unassembled WGS sequence"/>
</dbReference>
<dbReference type="InterPro" id="IPR036388">
    <property type="entry name" value="WH-like_DNA-bd_sf"/>
</dbReference>
<dbReference type="PANTHER" id="PTHR13504:SF40">
    <property type="entry name" value="FIDO DOMAIN-CONTAINING PROTEIN"/>
    <property type="match status" value="1"/>
</dbReference>
<evidence type="ECO:0000313" key="3">
    <source>
        <dbReference type="Proteomes" id="UP000724149"/>
    </source>
</evidence>
<dbReference type="EMBL" id="JACSNR010000011">
    <property type="protein sequence ID" value="MBM6924180.1"/>
    <property type="molecule type" value="Genomic_DNA"/>
</dbReference>
<dbReference type="Pfam" id="PF02661">
    <property type="entry name" value="Fic"/>
    <property type="match status" value="1"/>
</dbReference>
<reference evidence="2 3" key="1">
    <citation type="journal article" date="2021" name="Sci. Rep.">
        <title>The distribution of antibiotic resistance genes in chicken gut microbiota commensals.</title>
        <authorList>
            <person name="Juricova H."/>
            <person name="Matiasovicova J."/>
            <person name="Kubasova T."/>
            <person name="Cejkova D."/>
            <person name="Rychlik I."/>
        </authorList>
    </citation>
    <scope>NUCLEOTIDE SEQUENCE [LARGE SCALE GENOMIC DNA]</scope>
    <source>
        <strain evidence="2 3">An564</strain>
    </source>
</reference>
<organism evidence="2 3">
    <name type="scientific">Hydrogenoanaerobacterium saccharovorans</name>
    <dbReference type="NCBI Taxonomy" id="474960"/>
    <lineage>
        <taxon>Bacteria</taxon>
        <taxon>Bacillati</taxon>
        <taxon>Bacillota</taxon>
        <taxon>Clostridia</taxon>
        <taxon>Eubacteriales</taxon>
        <taxon>Oscillospiraceae</taxon>
        <taxon>Hydrogenoanaerobacterium</taxon>
    </lineage>
</organism>
<sequence>MIEAEVDPMSYIPLTKVYYQSPDEYEEEWRRRRENPFSSYHIPFQIGEYPVFFLQLPELYQSIIELHRLDQKIHLLYFGLPKMAIQNFTLHSLIGEIVITNQFEGVSSSRREVRESLENLRQKQRAQKRFDGIVSKYRMLMTRKEIPLETPEDIRHLYDELLLEGKSEIEPENLPDGTLFRKESVSVTDSFDREIHRGLYPEEQIIQAMREALAVLKDPQLNPVLAIGLFHYLFGYIHPFYDGNGRMSRFISSYLLAREFHPIVAYRISYPIFQNRKIYEEAFRICNNPRSRGDVTPFLLMFTNIITQAMQGLYEALERRAARMNHYHKRLQEAQESFADWDENLRDCLFILIQVSLFSEDGINRQELAEACEYSVSTLMKQLNRLSELQDGKLLIREQVGREKHYRLDLNQLDQLLQCLAQE</sequence>
<protein>
    <submittedName>
        <fullName evidence="2">Fic family protein</fullName>
    </submittedName>
</protein>
<evidence type="ECO:0000259" key="1">
    <source>
        <dbReference type="PROSITE" id="PS51459"/>
    </source>
</evidence>
<accession>A0ABS2GNV4</accession>
<dbReference type="InterPro" id="IPR040198">
    <property type="entry name" value="Fido_containing"/>
</dbReference>
<gene>
    <name evidence="2" type="ORF">H9X81_10835</name>
</gene>
<feature type="domain" description="Fido" evidence="1">
    <location>
        <begin position="149"/>
        <end position="301"/>
    </location>
</feature>
<dbReference type="Gene3D" id="1.10.3290.10">
    <property type="entry name" value="Fido-like domain"/>
    <property type="match status" value="1"/>
</dbReference>
<dbReference type="InterPro" id="IPR036597">
    <property type="entry name" value="Fido-like_dom_sf"/>
</dbReference>
<comment type="caution">
    <text evidence="2">The sequence shown here is derived from an EMBL/GenBank/DDBJ whole genome shotgun (WGS) entry which is preliminary data.</text>
</comment>
<dbReference type="RefSeq" id="WP_204721958.1">
    <property type="nucleotide sequence ID" value="NZ_JACSNR010000011.1"/>
</dbReference>
<name>A0ABS2GNV4_9FIRM</name>
<dbReference type="PANTHER" id="PTHR13504">
    <property type="entry name" value="FIDO DOMAIN-CONTAINING PROTEIN DDB_G0283145"/>
    <property type="match status" value="1"/>
</dbReference>
<proteinExistence type="predicted"/>
<dbReference type="SUPFAM" id="SSF46785">
    <property type="entry name" value="Winged helix' DNA-binding domain"/>
    <property type="match status" value="1"/>
</dbReference>